<feature type="compositionally biased region" description="Polar residues" evidence="1">
    <location>
        <begin position="111"/>
        <end position="130"/>
    </location>
</feature>
<evidence type="ECO:0000313" key="2">
    <source>
        <dbReference type="EMBL" id="KAK8035655.1"/>
    </source>
</evidence>
<feature type="compositionally biased region" description="Basic residues" evidence="1">
    <location>
        <begin position="964"/>
        <end position="982"/>
    </location>
</feature>
<feature type="compositionally biased region" description="Polar residues" evidence="1">
    <location>
        <begin position="380"/>
        <end position="401"/>
    </location>
</feature>
<feature type="region of interest" description="Disordered" evidence="1">
    <location>
        <begin position="907"/>
        <end position="1033"/>
    </location>
</feature>
<feature type="region of interest" description="Disordered" evidence="1">
    <location>
        <begin position="111"/>
        <end position="140"/>
    </location>
</feature>
<name>A0ABR1SMX7_9PEZI</name>
<feature type="compositionally biased region" description="Basic and acidic residues" evidence="1">
    <location>
        <begin position="406"/>
        <end position="425"/>
    </location>
</feature>
<sequence>MVNRTNSRAINTSLKAADTAMTSPGPTNHHPIMLKECHIRHMNHSSSNIDPPSPRDMPYQAYDSRPPPPPRDMPYQAYDSRPPPPTQPAPEQSAPLSIEQMEQLKTYIFGQGQSSGFNPKLTDTGSQKTSKPAGPPAKKDKYDFAKLPDECWTWPPDLGARRKIKCGNCNRFHPPEICRGPLDSRGRVQLCTYCGMRTHTVDKCRWLLHDQNRPQWLKYLIWTCRQGLAPLRTTEDYSQQPADNSIVRPVLNPALAKMWEREVMSLDRAAKRHQYWKRFQWTDASSTVLPEVSIDSYPDYDSTWVLFENSERAPPDTKDSASKAWEYLRHAVQESSLALSKRKRDRPEVEDLDKDMPDADGGVQKKPRHNILQELMQDIESQQQNSSTQSHPATQPGTKQNFGIEGFKKPIEPRNPKSNPFEDLKATLGLQNPKPNEPPNPKPNPFVGLKKSLEPPTAKPNSFVELKKSLGRSNPTGMNNLLEPIVSEVNAASKSAEEKRTHPPTDTGSFQYCDNCCEHHPPSQMGCEQSQCGVCGGDHAAWACSKEDSARCQCQYYPRHDTHNCHVRCRKCFVEDGSVHDVHACIQPNASCCALCGGTHAVNACKKQRCMGLGSGESGCSHVEHHYYQDCPEMACPATDCTYTECQVHCNVCGFEMFKDPTHKATCRWERRNVFVAEDQPLLPVVLCKYRYTTNYGFNERLHVPAVAVPIHKQQYDSRNVKLPSGLYMMNRGRWTRGGSRFTRGGGRQNRQRNNHRNDNSGVQDSTTYEDTRASEVAVAMPQVASASSQQPQTQPGQYNDFNYHHPYGHESYGQPYGRNSYGQPLRGYMPLDPPPYQPPQAMPYQAYEAPPPRQVPVQYQSYEPPRAMPYQAYEAPPPPQMPLQYHAYEQRPPLPHMRVQYQAYGQPPPPHPPPQPAARVTNPYTQRDPGFAEWERSHTSSFGQGQPNGIEPELSNTVEARKWSKKRRRQRRRFRGPRHHPATMSNSAPQLELNDVETEDKIKEEDDPSPTGAITGWKSWAEPNIKSEPKTP</sequence>
<feature type="region of interest" description="Disordered" evidence="1">
    <location>
        <begin position="43"/>
        <end position="93"/>
    </location>
</feature>
<feature type="compositionally biased region" description="Polar residues" evidence="1">
    <location>
        <begin position="1"/>
        <end position="26"/>
    </location>
</feature>
<evidence type="ECO:0000313" key="3">
    <source>
        <dbReference type="Proteomes" id="UP001444661"/>
    </source>
</evidence>
<feature type="region of interest" description="Disordered" evidence="1">
    <location>
        <begin position="738"/>
        <end position="818"/>
    </location>
</feature>
<feature type="region of interest" description="Disordered" evidence="1">
    <location>
        <begin position="380"/>
        <end position="459"/>
    </location>
</feature>
<dbReference type="Proteomes" id="UP001444661">
    <property type="component" value="Unassembled WGS sequence"/>
</dbReference>
<keyword evidence="3" id="KW-1185">Reference proteome</keyword>
<feature type="region of interest" description="Disordered" evidence="1">
    <location>
        <begin position="336"/>
        <end position="365"/>
    </location>
</feature>
<feature type="compositionally biased region" description="Pro residues" evidence="1">
    <location>
        <begin position="907"/>
        <end position="917"/>
    </location>
</feature>
<evidence type="ECO:0000256" key="1">
    <source>
        <dbReference type="SAM" id="MobiDB-lite"/>
    </source>
</evidence>
<feature type="compositionally biased region" description="Pro residues" evidence="1">
    <location>
        <begin position="435"/>
        <end position="444"/>
    </location>
</feature>
<proteinExistence type="predicted"/>
<feature type="compositionally biased region" description="Low complexity" evidence="1">
    <location>
        <begin position="777"/>
        <end position="798"/>
    </location>
</feature>
<protein>
    <submittedName>
        <fullName evidence="2">Uncharacterized protein</fullName>
    </submittedName>
</protein>
<comment type="caution">
    <text evidence="2">The sequence shown here is derived from an EMBL/GenBank/DDBJ whole genome shotgun (WGS) entry which is preliminary data.</text>
</comment>
<accession>A0ABR1SMX7</accession>
<reference evidence="2 3" key="1">
    <citation type="submission" date="2023-01" db="EMBL/GenBank/DDBJ databases">
        <title>Analysis of 21 Apiospora genomes using comparative genomics revels a genus with tremendous synthesis potential of carbohydrate active enzymes and secondary metabolites.</title>
        <authorList>
            <person name="Sorensen T."/>
        </authorList>
    </citation>
    <scope>NUCLEOTIDE SEQUENCE [LARGE SCALE GENOMIC DNA]</scope>
    <source>
        <strain evidence="2 3">CBS 33761</strain>
    </source>
</reference>
<gene>
    <name evidence="2" type="ORF">PG993_010650</name>
</gene>
<feature type="region of interest" description="Disordered" evidence="1">
    <location>
        <begin position="1"/>
        <end position="31"/>
    </location>
</feature>
<dbReference type="EMBL" id="JAQQWK010000009">
    <property type="protein sequence ID" value="KAK8035655.1"/>
    <property type="molecule type" value="Genomic_DNA"/>
</dbReference>
<organism evidence="2 3">
    <name type="scientific">Apiospora rasikravindrae</name>
    <dbReference type="NCBI Taxonomy" id="990691"/>
    <lineage>
        <taxon>Eukaryota</taxon>
        <taxon>Fungi</taxon>
        <taxon>Dikarya</taxon>
        <taxon>Ascomycota</taxon>
        <taxon>Pezizomycotina</taxon>
        <taxon>Sordariomycetes</taxon>
        <taxon>Xylariomycetidae</taxon>
        <taxon>Amphisphaeriales</taxon>
        <taxon>Apiosporaceae</taxon>
        <taxon>Apiospora</taxon>
    </lineage>
</organism>
<feature type="compositionally biased region" description="Basic and acidic residues" evidence="1">
    <location>
        <begin position="345"/>
        <end position="357"/>
    </location>
</feature>